<dbReference type="RefSeq" id="WP_186949867.1">
    <property type="nucleotide sequence ID" value="NZ_JACOGF010000015.1"/>
</dbReference>
<evidence type="ECO:0008006" key="3">
    <source>
        <dbReference type="Google" id="ProtNLM"/>
    </source>
</evidence>
<dbReference type="SUPFAM" id="SSF54909">
    <property type="entry name" value="Dimeric alpha+beta barrel"/>
    <property type="match status" value="1"/>
</dbReference>
<dbReference type="Proteomes" id="UP000650424">
    <property type="component" value="Unassembled WGS sequence"/>
</dbReference>
<dbReference type="EMBL" id="JACOGF010000015">
    <property type="protein sequence ID" value="MBC3920379.1"/>
    <property type="molecule type" value="Genomic_DNA"/>
</dbReference>
<dbReference type="InterPro" id="IPR011008">
    <property type="entry name" value="Dimeric_a/b-barrel"/>
</dbReference>
<organism evidence="1 2">
    <name type="scientific">Undibacterium hunanense</name>
    <dbReference type="NCBI Taxonomy" id="2762292"/>
    <lineage>
        <taxon>Bacteria</taxon>
        <taxon>Pseudomonadati</taxon>
        <taxon>Pseudomonadota</taxon>
        <taxon>Betaproteobacteria</taxon>
        <taxon>Burkholderiales</taxon>
        <taxon>Oxalobacteraceae</taxon>
        <taxon>Undibacterium</taxon>
    </lineage>
</organism>
<sequence>MQTIEVVIFPAKAGVSAEKLQTAALEITPVFAAMPGFISREFGICDDGQFIDMIHWENRAVAEAAAEKVMHIPVCCAYFDLMDQGRMQFRYVNKVL</sequence>
<name>A0ABR6ZX76_9BURK</name>
<keyword evidence="2" id="KW-1185">Reference proteome</keyword>
<protein>
    <recommendedName>
        <fullName evidence="3">Antibiotic biosynthesis monooxygenase</fullName>
    </recommendedName>
</protein>
<proteinExistence type="predicted"/>
<comment type="caution">
    <text evidence="1">The sequence shown here is derived from an EMBL/GenBank/DDBJ whole genome shotgun (WGS) entry which is preliminary data.</text>
</comment>
<gene>
    <name evidence="1" type="ORF">H8L32_23145</name>
</gene>
<evidence type="ECO:0000313" key="2">
    <source>
        <dbReference type="Proteomes" id="UP000650424"/>
    </source>
</evidence>
<evidence type="ECO:0000313" key="1">
    <source>
        <dbReference type="EMBL" id="MBC3920379.1"/>
    </source>
</evidence>
<accession>A0ABR6ZX76</accession>
<reference evidence="1 2" key="1">
    <citation type="submission" date="2020-08" db="EMBL/GenBank/DDBJ databases">
        <title>Novel species isolated from subtropical streams in China.</title>
        <authorList>
            <person name="Lu H."/>
        </authorList>
    </citation>
    <scope>NUCLEOTIDE SEQUENCE [LARGE SCALE GENOMIC DNA]</scope>
    <source>
        <strain evidence="1 2">CY18W</strain>
    </source>
</reference>